<evidence type="ECO:0000256" key="11">
    <source>
        <dbReference type="ARBA" id="ARBA00049015"/>
    </source>
</evidence>
<gene>
    <name evidence="13" type="ORF">OHC33_007547</name>
</gene>
<evidence type="ECO:0000256" key="9">
    <source>
        <dbReference type="ARBA" id="ARBA00043187"/>
    </source>
</evidence>
<keyword evidence="14" id="KW-1185">Reference proteome</keyword>
<evidence type="ECO:0000256" key="6">
    <source>
        <dbReference type="ARBA" id="ARBA00042471"/>
    </source>
</evidence>
<evidence type="ECO:0000256" key="8">
    <source>
        <dbReference type="ARBA" id="ARBA00042850"/>
    </source>
</evidence>
<keyword evidence="3" id="KW-0378">Hydrolase</keyword>
<evidence type="ECO:0000256" key="5">
    <source>
        <dbReference type="ARBA" id="ARBA00042398"/>
    </source>
</evidence>
<evidence type="ECO:0000256" key="3">
    <source>
        <dbReference type="ARBA" id="ARBA00022801"/>
    </source>
</evidence>
<comment type="cofactor">
    <cofactor evidence="12">
        <name>Mg(2+)</name>
        <dbReference type="ChEBI" id="CHEBI:18420"/>
    </cofactor>
    <text evidence="12">Binds 2 magnesium ions per subunit.</text>
</comment>
<evidence type="ECO:0000256" key="10">
    <source>
        <dbReference type="ARBA" id="ARBA00043193"/>
    </source>
</evidence>
<proteinExistence type="inferred from homology"/>
<dbReference type="InterPro" id="IPR050792">
    <property type="entry name" value="ADP-ribosylglycohydrolase"/>
</dbReference>
<comment type="catalytic activity">
    <reaction evidence="11">
        <text>alpha-NAD(+) + H2O = ADP-D-ribose + nicotinamide + H(+)</text>
        <dbReference type="Rhea" id="RHEA:68792"/>
        <dbReference type="ChEBI" id="CHEBI:15377"/>
        <dbReference type="ChEBI" id="CHEBI:15378"/>
        <dbReference type="ChEBI" id="CHEBI:17154"/>
        <dbReference type="ChEBI" id="CHEBI:57967"/>
        <dbReference type="ChEBI" id="CHEBI:77017"/>
    </reaction>
</comment>
<keyword evidence="12" id="KW-0460">Magnesium</keyword>
<dbReference type="GO" id="GO:0004649">
    <property type="term" value="F:poly(ADP-ribose) glycohydrolase activity"/>
    <property type="evidence" value="ECO:0007669"/>
    <property type="project" value="UniProtKB-EC"/>
</dbReference>
<comment type="caution">
    <text evidence="13">The sequence shown here is derived from an EMBL/GenBank/DDBJ whole genome shotgun (WGS) entry which is preliminary data.</text>
</comment>
<dbReference type="Pfam" id="PF03747">
    <property type="entry name" value="ADP_ribosyl_GH"/>
    <property type="match status" value="1"/>
</dbReference>
<dbReference type="Proteomes" id="UP001316803">
    <property type="component" value="Unassembled WGS sequence"/>
</dbReference>
<evidence type="ECO:0000256" key="7">
    <source>
        <dbReference type="ARBA" id="ARBA00042722"/>
    </source>
</evidence>
<dbReference type="EMBL" id="JAKLMC020000020">
    <property type="protein sequence ID" value="KAK5951491.1"/>
    <property type="molecule type" value="Genomic_DNA"/>
</dbReference>
<reference evidence="13 14" key="1">
    <citation type="submission" date="2022-12" db="EMBL/GenBank/DDBJ databases">
        <title>Genomic features and morphological characterization of a novel Knufia sp. strain isolated from spacecraft assembly facility.</title>
        <authorList>
            <person name="Teixeira M."/>
            <person name="Chander A.M."/>
            <person name="Stajich J.E."/>
            <person name="Venkateswaran K."/>
        </authorList>
    </citation>
    <scope>NUCLEOTIDE SEQUENCE [LARGE SCALE GENOMIC DNA]</scope>
    <source>
        <strain evidence="13 14">FJI-L2-BK-P2</strain>
    </source>
</reference>
<evidence type="ECO:0000313" key="13">
    <source>
        <dbReference type="EMBL" id="KAK5951491.1"/>
    </source>
</evidence>
<sequence length="328" mass="36726">MSVDTMKNNEPFLNTRIRTALYGLAVCDALGAPLEFQPRQHDRPKYVRDMLPNANFDLPAGHFTDDTSMALCLAHSLVTSNGKHNAFDQAIRYVRWLDEGYMSSVADSAFDVGTQTRQALQYWRQSASAETLNFVGRKFDEDWRCGNGSLMRVLPCALVAKTEQEAVVLAKESSRVTHPHTRCVDACGLYTRLAWHALQGANKEQLIGEMQKHVESLEVELRKRLQQYDSIEAFDSKPRKQISSSGYVIDSLEAALWALFTTETFEAGAIEVVNLGDDADTVGAIYGGLAGAFYGKVECIPERWLRDMKSFELVVEAAQHLIDLHTRV</sequence>
<keyword evidence="12" id="KW-0479">Metal-binding</keyword>
<organism evidence="13 14">
    <name type="scientific">Knufia fluminis</name>
    <dbReference type="NCBI Taxonomy" id="191047"/>
    <lineage>
        <taxon>Eukaryota</taxon>
        <taxon>Fungi</taxon>
        <taxon>Dikarya</taxon>
        <taxon>Ascomycota</taxon>
        <taxon>Pezizomycotina</taxon>
        <taxon>Eurotiomycetes</taxon>
        <taxon>Chaetothyriomycetidae</taxon>
        <taxon>Chaetothyriales</taxon>
        <taxon>Trichomeriaceae</taxon>
        <taxon>Knufia</taxon>
    </lineage>
</organism>
<evidence type="ECO:0000313" key="14">
    <source>
        <dbReference type="Proteomes" id="UP001316803"/>
    </source>
</evidence>
<dbReference type="AlphaFoldDB" id="A0AAN8F526"/>
<comment type="similarity">
    <text evidence="1">Belongs to the ADP-ribosylglycohydrolase family.</text>
</comment>
<dbReference type="PANTHER" id="PTHR16222">
    <property type="entry name" value="ADP-RIBOSYLGLYCOHYDROLASE"/>
    <property type="match status" value="1"/>
</dbReference>
<feature type="binding site" evidence="12">
    <location>
        <position position="65"/>
    </location>
    <ligand>
        <name>Mg(2+)</name>
        <dbReference type="ChEBI" id="CHEBI:18420"/>
        <label>1</label>
    </ligand>
</feature>
<evidence type="ECO:0000256" key="12">
    <source>
        <dbReference type="PIRSR" id="PIRSR605502-1"/>
    </source>
</evidence>
<dbReference type="InterPro" id="IPR005502">
    <property type="entry name" value="Ribosyl_crysJ1"/>
</dbReference>
<dbReference type="SUPFAM" id="SSF101478">
    <property type="entry name" value="ADP-ribosylglycohydrolase"/>
    <property type="match status" value="1"/>
</dbReference>
<dbReference type="InterPro" id="IPR036705">
    <property type="entry name" value="Ribosyl_crysJ1_sf"/>
</dbReference>
<evidence type="ECO:0000256" key="1">
    <source>
        <dbReference type="ARBA" id="ARBA00010702"/>
    </source>
</evidence>
<protein>
    <recommendedName>
        <fullName evidence="4">ADP-ribosylhydrolase ARH3</fullName>
        <ecNumber evidence="2">3.2.1.143</ecNumber>
    </recommendedName>
    <alternativeName>
        <fullName evidence="5">ADP-ribose glycohydrolase ARH3</fullName>
    </alternativeName>
    <alternativeName>
        <fullName evidence="6">ADP-ribosylhydrolase 3</fullName>
    </alternativeName>
    <alternativeName>
        <fullName evidence="9">O-acetyl-ADP-ribose deacetylase ARH3</fullName>
    </alternativeName>
    <alternativeName>
        <fullName evidence="10">Poly(ADP-ribose) glycohydrolase ARH3</fullName>
    </alternativeName>
    <alternativeName>
        <fullName evidence="8">[Protein ADP-ribosylarginine] hydrolase-like protein 2</fullName>
    </alternativeName>
    <alternativeName>
        <fullName evidence="7">[Protein ADP-ribosylserine] hydrolase</fullName>
    </alternativeName>
</protein>
<evidence type="ECO:0000256" key="2">
    <source>
        <dbReference type="ARBA" id="ARBA00012255"/>
    </source>
</evidence>
<accession>A0AAN8F526</accession>
<feature type="binding site" evidence="12">
    <location>
        <position position="281"/>
    </location>
    <ligand>
        <name>Mg(2+)</name>
        <dbReference type="ChEBI" id="CHEBI:18420"/>
        <label>1</label>
    </ligand>
</feature>
<evidence type="ECO:0000256" key="4">
    <source>
        <dbReference type="ARBA" id="ARBA00041057"/>
    </source>
</evidence>
<dbReference type="EC" id="3.2.1.143" evidence="2"/>
<feature type="binding site" evidence="12">
    <location>
        <position position="280"/>
    </location>
    <ligand>
        <name>Mg(2+)</name>
        <dbReference type="ChEBI" id="CHEBI:18420"/>
        <label>1</label>
    </ligand>
</feature>
<dbReference type="GO" id="GO:0046872">
    <property type="term" value="F:metal ion binding"/>
    <property type="evidence" value="ECO:0007669"/>
    <property type="project" value="UniProtKB-KW"/>
</dbReference>
<feature type="binding site" evidence="12">
    <location>
        <position position="64"/>
    </location>
    <ligand>
        <name>Mg(2+)</name>
        <dbReference type="ChEBI" id="CHEBI:18420"/>
        <label>1</label>
    </ligand>
</feature>
<feature type="binding site" evidence="12">
    <location>
        <position position="278"/>
    </location>
    <ligand>
        <name>Mg(2+)</name>
        <dbReference type="ChEBI" id="CHEBI:18420"/>
        <label>1</label>
    </ligand>
</feature>
<feature type="binding site" evidence="12">
    <location>
        <position position="66"/>
    </location>
    <ligand>
        <name>Mg(2+)</name>
        <dbReference type="ChEBI" id="CHEBI:18420"/>
        <label>1</label>
    </ligand>
</feature>
<dbReference type="PANTHER" id="PTHR16222:SF24">
    <property type="entry name" value="ADP-RIBOSYLHYDROLASE ARH3"/>
    <property type="match status" value="1"/>
</dbReference>
<dbReference type="Gene3D" id="1.10.4080.10">
    <property type="entry name" value="ADP-ribosylation/Crystallin J1"/>
    <property type="match status" value="1"/>
</dbReference>
<name>A0AAN8F526_9EURO</name>